<keyword evidence="7" id="KW-1185">Reference proteome</keyword>
<dbReference type="Gene3D" id="3.10.10.10">
    <property type="entry name" value="HIV Type 1 Reverse Transcriptase, subunit A, domain 1"/>
    <property type="match status" value="1"/>
</dbReference>
<dbReference type="Gene3D" id="3.10.20.370">
    <property type="match status" value="1"/>
</dbReference>
<name>A0A3L8RS68_CHLGU</name>
<evidence type="ECO:0000313" key="6">
    <source>
        <dbReference type="EMBL" id="RLV82930.1"/>
    </source>
</evidence>
<dbReference type="Proteomes" id="UP000276834">
    <property type="component" value="Unassembled WGS sequence"/>
</dbReference>
<dbReference type="InterPro" id="IPR043128">
    <property type="entry name" value="Rev_trsase/Diguanyl_cyclase"/>
</dbReference>
<keyword evidence="3" id="KW-0378">Hydrolase</keyword>
<dbReference type="InterPro" id="IPR018061">
    <property type="entry name" value="Retropepsins"/>
</dbReference>
<dbReference type="EMBL" id="QUSF01000329">
    <property type="protein sequence ID" value="RLV82930.1"/>
    <property type="molecule type" value="Genomic_DNA"/>
</dbReference>
<dbReference type="PANTHER" id="PTHR33064:SF36">
    <property type="entry name" value="CCHC-TYPE DOMAIN-CONTAINING PROTEIN"/>
    <property type="match status" value="1"/>
</dbReference>
<evidence type="ECO:0000256" key="2">
    <source>
        <dbReference type="ARBA" id="ARBA00012180"/>
    </source>
</evidence>
<protein>
    <recommendedName>
        <fullName evidence="2">ribonuclease H</fullName>
        <ecNumber evidence="2">3.1.26.4</ecNumber>
    </recommendedName>
</protein>
<organism evidence="6 7">
    <name type="scientific">Chloebia gouldiae</name>
    <name type="common">Gouldian finch</name>
    <name type="synonym">Erythrura gouldiae</name>
    <dbReference type="NCBI Taxonomy" id="44316"/>
    <lineage>
        <taxon>Eukaryota</taxon>
        <taxon>Metazoa</taxon>
        <taxon>Chordata</taxon>
        <taxon>Craniata</taxon>
        <taxon>Vertebrata</taxon>
        <taxon>Euteleostomi</taxon>
        <taxon>Archelosauria</taxon>
        <taxon>Archosauria</taxon>
        <taxon>Dinosauria</taxon>
        <taxon>Saurischia</taxon>
        <taxon>Theropoda</taxon>
        <taxon>Coelurosauria</taxon>
        <taxon>Aves</taxon>
        <taxon>Neognathae</taxon>
        <taxon>Neoaves</taxon>
        <taxon>Telluraves</taxon>
        <taxon>Australaves</taxon>
        <taxon>Passeriformes</taxon>
        <taxon>Passeroidea</taxon>
        <taxon>Passeridae</taxon>
        <taxon>Chloebia</taxon>
    </lineage>
</organism>
<dbReference type="AlphaFoldDB" id="A0A3L8RS68"/>
<dbReference type="Gene3D" id="3.30.70.270">
    <property type="match status" value="1"/>
</dbReference>
<dbReference type="PANTHER" id="PTHR33064">
    <property type="entry name" value="POL PROTEIN"/>
    <property type="match status" value="1"/>
</dbReference>
<evidence type="ECO:0000256" key="1">
    <source>
        <dbReference type="ARBA" id="ARBA00010879"/>
    </source>
</evidence>
<dbReference type="PROSITE" id="PS50878">
    <property type="entry name" value="RT_POL"/>
    <property type="match status" value="1"/>
</dbReference>
<sequence>MGDTKEPFVTIQLGDRAVKFLVDTRATYSVLNDLQGQIGDKQTTIVWAIGKEENRPFLQPLDLCFGNKVLMHEFLYVPECPIHLLGSDVLAKLDAVIIFENGEILMKIPESKTGKILMIKEKPAPSIPREVEDAVIPSGWETDIPGKSKLVQPIHVELKEGAKAVQVKQYPIKPEARQGIVKIIDKFLKYQTLEECKSEYNIPIFPVRKHNGEYRLVQDLTAINEITKDIYPLVANPYTLLTSVKETYKWFTVTDLSIFCIPLDKESRNLFGFEWENPGNGRKTQLTWTRLPQGFKNSPTLFRNQLVKELETWTARGQVPREQYLLLQYVDDILIATEEKTTCIEVTIEILNSLGMGGYNISKEKAQIAQQTVIYLGCEISQGQRKLGTNSIQAICAIPEPQNLHKLARWPSCLLAVTATVILIQEARKLTMGRHIDVYVPHMVTTVLEQKGGHWLSLSRMMKFQVILMEQDDVTLKTTNLLNGALFLGTTSEESPLEHDCKEVIEHTCVARADLKEVLLEQPDWELFTDESSFMENGIRWTCSNNNQYSGRGKSIATKYIRPEGRTGCFNQSTRIK</sequence>
<comment type="caution">
    <text evidence="6">The sequence shown here is derived from an EMBL/GenBank/DDBJ whole genome shotgun (WGS) entry which is preliminary data.</text>
</comment>
<dbReference type="InterPro" id="IPR000477">
    <property type="entry name" value="RT_dom"/>
</dbReference>
<gene>
    <name evidence="6" type="ORF">DV515_00016497</name>
</gene>
<feature type="domain" description="Reverse transcriptase" evidence="5">
    <location>
        <begin position="188"/>
        <end position="380"/>
    </location>
</feature>
<dbReference type="EC" id="3.1.26.4" evidence="2"/>
<dbReference type="GO" id="GO:0006508">
    <property type="term" value="P:proteolysis"/>
    <property type="evidence" value="ECO:0007669"/>
    <property type="project" value="InterPro"/>
</dbReference>
<dbReference type="GO" id="GO:0004523">
    <property type="term" value="F:RNA-DNA hybrid ribonuclease activity"/>
    <property type="evidence" value="ECO:0007669"/>
    <property type="project" value="UniProtKB-EC"/>
</dbReference>
<dbReference type="OrthoDB" id="9950135at2759"/>
<dbReference type="SUPFAM" id="SSF50630">
    <property type="entry name" value="Acid proteases"/>
    <property type="match status" value="1"/>
</dbReference>
<dbReference type="InterPro" id="IPR043502">
    <property type="entry name" value="DNA/RNA_pol_sf"/>
</dbReference>
<dbReference type="Pfam" id="PF00077">
    <property type="entry name" value="RVP"/>
    <property type="match status" value="1"/>
</dbReference>
<feature type="domain" description="Peptidase A2" evidence="4">
    <location>
        <begin position="18"/>
        <end position="89"/>
    </location>
</feature>
<dbReference type="Gene3D" id="2.40.70.10">
    <property type="entry name" value="Acid Proteases"/>
    <property type="match status" value="1"/>
</dbReference>
<evidence type="ECO:0000313" key="7">
    <source>
        <dbReference type="Proteomes" id="UP000276834"/>
    </source>
</evidence>
<evidence type="ECO:0000259" key="4">
    <source>
        <dbReference type="PROSITE" id="PS50175"/>
    </source>
</evidence>
<dbReference type="SUPFAM" id="SSF56672">
    <property type="entry name" value="DNA/RNA polymerases"/>
    <property type="match status" value="1"/>
</dbReference>
<accession>A0A3L8RS68</accession>
<dbReference type="PROSITE" id="PS50175">
    <property type="entry name" value="ASP_PROT_RETROV"/>
    <property type="match status" value="1"/>
</dbReference>
<dbReference type="InterPro" id="IPR021109">
    <property type="entry name" value="Peptidase_aspartic_dom_sf"/>
</dbReference>
<proteinExistence type="inferred from homology"/>
<dbReference type="GO" id="GO:0004190">
    <property type="term" value="F:aspartic-type endopeptidase activity"/>
    <property type="evidence" value="ECO:0007669"/>
    <property type="project" value="InterPro"/>
</dbReference>
<comment type="similarity">
    <text evidence="1">Belongs to the beta type-B retroviral polymerase family. HERV class-II K(HML-2) pol subfamily.</text>
</comment>
<dbReference type="Pfam" id="PF00078">
    <property type="entry name" value="RVT_1"/>
    <property type="match status" value="1"/>
</dbReference>
<reference evidence="6 7" key="1">
    <citation type="journal article" date="2018" name="Proc. R. Soc. B">
        <title>A non-coding region near Follistatin controls head colour polymorphism in the Gouldian finch.</title>
        <authorList>
            <person name="Toomey M.B."/>
            <person name="Marques C.I."/>
            <person name="Andrade P."/>
            <person name="Araujo P.M."/>
            <person name="Sabatino S."/>
            <person name="Gazda M.A."/>
            <person name="Afonso S."/>
            <person name="Lopes R.J."/>
            <person name="Corbo J.C."/>
            <person name="Carneiro M."/>
        </authorList>
    </citation>
    <scope>NUCLEOTIDE SEQUENCE [LARGE SCALE GENOMIC DNA]</scope>
    <source>
        <strain evidence="6">Red01</strain>
        <tissue evidence="6">Muscle</tissue>
    </source>
</reference>
<evidence type="ECO:0000256" key="3">
    <source>
        <dbReference type="ARBA" id="ARBA00022801"/>
    </source>
</evidence>
<evidence type="ECO:0000259" key="5">
    <source>
        <dbReference type="PROSITE" id="PS50878"/>
    </source>
</evidence>
<dbReference type="InterPro" id="IPR051320">
    <property type="entry name" value="Viral_Replic_Matur_Polypro"/>
</dbReference>
<dbReference type="InterPro" id="IPR001995">
    <property type="entry name" value="Peptidase_A2_cat"/>
</dbReference>